<keyword evidence="2" id="KW-1185">Reference proteome</keyword>
<reference evidence="1 2" key="1">
    <citation type="submission" date="2017-01" db="EMBL/GenBank/DDBJ databases">
        <title>Draft sequence of Acidihalobacter ferrooxidans strain DSM 14175 (strain V8).</title>
        <authorList>
            <person name="Khaleque H.N."/>
            <person name="Ramsay J.P."/>
            <person name="Murphy R.J.T."/>
            <person name="Kaksonen A.H."/>
            <person name="Boxall N.J."/>
            <person name="Watkin E.L.J."/>
        </authorList>
    </citation>
    <scope>NUCLEOTIDE SEQUENCE [LARGE SCALE GENOMIC DNA]</scope>
    <source>
        <strain evidence="1 2">V8</strain>
    </source>
</reference>
<sequence>MSQASVPVYPRHVTYNFAQWGQDQPVRLCHEGQEYFGYLRAPGDQAPYHLVLTERFDAGATHRIKPHEIELASLDGVEFMHAHGH</sequence>
<dbReference type="EMBL" id="CP019434">
    <property type="protein sequence ID" value="APZ41856.1"/>
    <property type="molecule type" value="Genomic_DNA"/>
</dbReference>
<organism evidence="1 2">
    <name type="scientific">Acidihalobacter ferrooxydans</name>
    <dbReference type="NCBI Taxonomy" id="1765967"/>
    <lineage>
        <taxon>Bacteria</taxon>
        <taxon>Pseudomonadati</taxon>
        <taxon>Pseudomonadota</taxon>
        <taxon>Gammaproteobacteria</taxon>
        <taxon>Chromatiales</taxon>
        <taxon>Ectothiorhodospiraceae</taxon>
        <taxon>Acidihalobacter</taxon>
    </lineage>
</organism>
<evidence type="ECO:0000313" key="2">
    <source>
        <dbReference type="Proteomes" id="UP000243807"/>
    </source>
</evidence>
<dbReference type="RefSeq" id="WP_076835203.1">
    <property type="nucleotide sequence ID" value="NZ_CP019434.1"/>
</dbReference>
<evidence type="ECO:0000313" key="1">
    <source>
        <dbReference type="EMBL" id="APZ41856.1"/>
    </source>
</evidence>
<proteinExistence type="predicted"/>
<dbReference type="KEGG" id="afy:BW247_01040"/>
<dbReference type="AlphaFoldDB" id="A0A1P8UDI6"/>
<dbReference type="OrthoDB" id="5785493at2"/>
<gene>
    <name evidence="1" type="ORF">BW247_01040</name>
</gene>
<dbReference type="Proteomes" id="UP000243807">
    <property type="component" value="Chromosome"/>
</dbReference>
<name>A0A1P8UDI6_9GAMM</name>
<accession>A0A1P8UDI6</accession>
<protein>
    <submittedName>
        <fullName evidence="1">Uncharacterized protein</fullName>
    </submittedName>
</protein>